<dbReference type="InterPro" id="IPR011990">
    <property type="entry name" value="TPR-like_helical_dom_sf"/>
</dbReference>
<feature type="region of interest" description="Disordered" evidence="3">
    <location>
        <begin position="36"/>
        <end position="102"/>
    </location>
</feature>
<feature type="region of interest" description="Disordered" evidence="3">
    <location>
        <begin position="648"/>
        <end position="700"/>
    </location>
</feature>
<dbReference type="InterPro" id="IPR057027">
    <property type="entry name" value="TPR_mt"/>
</dbReference>
<dbReference type="AlphaFoldDB" id="A0A1L9WXU5"/>
<dbReference type="GeneID" id="30972567"/>
<feature type="region of interest" description="Disordered" evidence="3">
    <location>
        <begin position="600"/>
        <end position="620"/>
    </location>
</feature>
<feature type="repeat" description="PPR" evidence="2">
    <location>
        <begin position="484"/>
        <end position="518"/>
    </location>
</feature>
<proteinExistence type="predicted"/>
<dbReference type="RefSeq" id="XP_020057225.1">
    <property type="nucleotide sequence ID" value="XM_020198753.1"/>
</dbReference>
<dbReference type="VEuPathDB" id="FungiDB:ASPACDRAFT_1899491"/>
<name>A0A1L9WXU5_ASPA1</name>
<dbReference type="GO" id="GO:0003729">
    <property type="term" value="F:mRNA binding"/>
    <property type="evidence" value="ECO:0007669"/>
    <property type="project" value="TreeGrafter"/>
</dbReference>
<reference evidence="6" key="1">
    <citation type="journal article" date="2017" name="Genome Biol.">
        <title>Comparative genomics reveals high biological diversity and specific adaptations in the industrially and medically important fungal genus Aspergillus.</title>
        <authorList>
            <person name="de Vries R.P."/>
            <person name="Riley R."/>
            <person name="Wiebenga A."/>
            <person name="Aguilar-Osorio G."/>
            <person name="Amillis S."/>
            <person name="Uchima C.A."/>
            <person name="Anderluh G."/>
            <person name="Asadollahi M."/>
            <person name="Askin M."/>
            <person name="Barry K."/>
            <person name="Battaglia E."/>
            <person name="Bayram O."/>
            <person name="Benocci T."/>
            <person name="Braus-Stromeyer S.A."/>
            <person name="Caldana C."/>
            <person name="Canovas D."/>
            <person name="Cerqueira G.C."/>
            <person name="Chen F."/>
            <person name="Chen W."/>
            <person name="Choi C."/>
            <person name="Clum A."/>
            <person name="Dos Santos R.A."/>
            <person name="Damasio A.R."/>
            <person name="Diallinas G."/>
            <person name="Emri T."/>
            <person name="Fekete E."/>
            <person name="Flipphi M."/>
            <person name="Freyberg S."/>
            <person name="Gallo A."/>
            <person name="Gournas C."/>
            <person name="Habgood R."/>
            <person name="Hainaut M."/>
            <person name="Harispe M.L."/>
            <person name="Henrissat B."/>
            <person name="Hilden K.S."/>
            <person name="Hope R."/>
            <person name="Hossain A."/>
            <person name="Karabika E."/>
            <person name="Karaffa L."/>
            <person name="Karanyi Z."/>
            <person name="Krasevec N."/>
            <person name="Kuo A."/>
            <person name="Kusch H."/>
            <person name="LaButti K."/>
            <person name="Lagendijk E.L."/>
            <person name="Lapidus A."/>
            <person name="Levasseur A."/>
            <person name="Lindquist E."/>
            <person name="Lipzen A."/>
            <person name="Logrieco A.F."/>
            <person name="MacCabe A."/>
            <person name="Maekelae M.R."/>
            <person name="Malavazi I."/>
            <person name="Melin P."/>
            <person name="Meyer V."/>
            <person name="Mielnichuk N."/>
            <person name="Miskei M."/>
            <person name="Molnar A.P."/>
            <person name="Mule G."/>
            <person name="Ngan C.Y."/>
            <person name="Orejas M."/>
            <person name="Orosz E."/>
            <person name="Ouedraogo J.P."/>
            <person name="Overkamp K.M."/>
            <person name="Park H.-S."/>
            <person name="Perrone G."/>
            <person name="Piumi F."/>
            <person name="Punt P.J."/>
            <person name="Ram A.F."/>
            <person name="Ramon A."/>
            <person name="Rauscher S."/>
            <person name="Record E."/>
            <person name="Riano-Pachon D.M."/>
            <person name="Robert V."/>
            <person name="Roehrig J."/>
            <person name="Ruller R."/>
            <person name="Salamov A."/>
            <person name="Salih N.S."/>
            <person name="Samson R.A."/>
            <person name="Sandor E."/>
            <person name="Sanguinetti M."/>
            <person name="Schuetze T."/>
            <person name="Sepcic K."/>
            <person name="Shelest E."/>
            <person name="Sherlock G."/>
            <person name="Sophianopoulou V."/>
            <person name="Squina F.M."/>
            <person name="Sun H."/>
            <person name="Susca A."/>
            <person name="Todd R.B."/>
            <person name="Tsang A."/>
            <person name="Unkles S.E."/>
            <person name="van de Wiele N."/>
            <person name="van Rossen-Uffink D."/>
            <person name="Oliveira J.V."/>
            <person name="Vesth T.C."/>
            <person name="Visser J."/>
            <person name="Yu J.-H."/>
            <person name="Zhou M."/>
            <person name="Andersen M.R."/>
            <person name="Archer D.B."/>
            <person name="Baker S.E."/>
            <person name="Benoit I."/>
            <person name="Brakhage A.A."/>
            <person name="Braus G.H."/>
            <person name="Fischer R."/>
            <person name="Frisvad J.C."/>
            <person name="Goldman G.H."/>
            <person name="Houbraken J."/>
            <person name="Oakley B."/>
            <person name="Pocsi I."/>
            <person name="Scazzocchio C."/>
            <person name="Seiboth B."/>
            <person name="vanKuyk P.A."/>
            <person name="Wortman J."/>
            <person name="Dyer P.S."/>
            <person name="Grigoriev I.V."/>
        </authorList>
    </citation>
    <scope>NUCLEOTIDE SEQUENCE [LARGE SCALE GENOMIC DNA]</scope>
    <source>
        <strain evidence="6">ATCC 16872 / CBS 172.66 / WB 5094</strain>
    </source>
</reference>
<evidence type="ECO:0000256" key="3">
    <source>
        <dbReference type="SAM" id="MobiDB-lite"/>
    </source>
</evidence>
<evidence type="ECO:0000313" key="6">
    <source>
        <dbReference type="Proteomes" id="UP000184546"/>
    </source>
</evidence>
<feature type="domain" description="Pentatricopeptide repeat-containing protein-mitochondrial" evidence="4">
    <location>
        <begin position="340"/>
        <end position="453"/>
    </location>
</feature>
<dbReference type="OMA" id="TTHHYEL"/>
<keyword evidence="6" id="KW-1185">Reference proteome</keyword>
<dbReference type="EMBL" id="KV878975">
    <property type="protein sequence ID" value="OJK00886.1"/>
    <property type="molecule type" value="Genomic_DNA"/>
</dbReference>
<dbReference type="Gene3D" id="1.25.40.10">
    <property type="entry name" value="Tetratricopeptide repeat domain"/>
    <property type="match status" value="3"/>
</dbReference>
<dbReference type="STRING" id="690307.A0A1L9WXU5"/>
<evidence type="ECO:0000256" key="2">
    <source>
        <dbReference type="PROSITE-ProRule" id="PRU00708"/>
    </source>
</evidence>
<dbReference type="InterPro" id="IPR002885">
    <property type="entry name" value="PPR_rpt"/>
</dbReference>
<protein>
    <recommendedName>
        <fullName evidence="4">Pentatricopeptide repeat-containing protein-mitochondrial domain-containing protein</fullName>
    </recommendedName>
</protein>
<dbReference type="OrthoDB" id="747253at2759"/>
<evidence type="ECO:0000259" key="4">
    <source>
        <dbReference type="Pfam" id="PF23276"/>
    </source>
</evidence>
<dbReference type="InterPro" id="IPR051240">
    <property type="entry name" value="Mito_RNA-Proc/Resp"/>
</dbReference>
<feature type="compositionally biased region" description="Polar residues" evidence="3">
    <location>
        <begin position="46"/>
        <end position="67"/>
    </location>
</feature>
<dbReference type="NCBIfam" id="TIGR00756">
    <property type="entry name" value="PPR"/>
    <property type="match status" value="1"/>
</dbReference>
<dbReference type="Pfam" id="PF23276">
    <property type="entry name" value="TPR_24"/>
    <property type="match status" value="1"/>
</dbReference>
<keyword evidence="1" id="KW-0677">Repeat</keyword>
<sequence length="700" mass="79385">MPRTSFVLDGLWFCLCPSFNFTTLLRARTALQGARRFSSRNNSSFGPQTNTPIGQYLNKQHSDSNVLKKQLVDGETPRSIPDQAISQQHGDGHDQQGSARSSIDLSTTYAADDAPETLAGIKTQSLETRLQELTAQNPRIQSATQILRILVRDRQIPPQTRHYRALVLAHSDAMRGSTETVRSLLAEMEDNGIPADSGTLHAALQVSAVHPDYMLRQDIIRTLRERWLPLSPMGWHYVVAGLLREHQFELALDHIDQMKRKGVAIESWLFNMLVYYLCEYQEFDEVLRLMRSWTDQHLDMTPELCLYVLDVASEASHYETTRFIWRGMVELQYLQPPHEICSKVLAAAARTGDVALGTSVIRFLVELDIPVTLPDYESMVEAYVVSGDLYAGFEVLCKMHKAGIALERSSTRAVLDYMIRKDTVPHDAWAMLKKLKAAKFEVPLGCAAAILELCEHEALHDPFAVEDGVALYNELYDLCSEKADVTVFNMLISMCRRARDSDAGMFVVHEMAALGVVPDGTTFEHLTMMCLDADNFESGYMYFQDLLNRGFDPSAETRAAIREVCSHSRDPYAVQLRRHPRIQDGSVQCLVDELNAAHEYGGGERQLSQEPADDVPWRDSPRYPTLTWRPSFIRATWSKKSKELWKNARRQASKEARKRKRRQLAIQRAQEEEGWMDYEPGGLIPEDQLISSKGEDPKLD</sequence>
<dbReference type="Proteomes" id="UP000184546">
    <property type="component" value="Unassembled WGS sequence"/>
</dbReference>
<accession>A0A1L9WXU5</accession>
<feature type="compositionally biased region" description="Basic residues" evidence="3">
    <location>
        <begin position="648"/>
        <end position="663"/>
    </location>
</feature>
<dbReference type="PROSITE" id="PS51375">
    <property type="entry name" value="PPR"/>
    <property type="match status" value="1"/>
</dbReference>
<dbReference type="PANTHER" id="PTHR47933">
    <property type="entry name" value="PENTATRICOPEPTIDE REPEAT-CONTAINING PROTEIN 1, MITOCHONDRIAL"/>
    <property type="match status" value="1"/>
</dbReference>
<feature type="compositionally biased region" description="Low complexity" evidence="3">
    <location>
        <begin position="36"/>
        <end position="45"/>
    </location>
</feature>
<gene>
    <name evidence="5" type="ORF">ASPACDRAFT_1899491</name>
</gene>
<evidence type="ECO:0000256" key="1">
    <source>
        <dbReference type="ARBA" id="ARBA00022737"/>
    </source>
</evidence>
<organism evidence="5 6">
    <name type="scientific">Aspergillus aculeatus (strain ATCC 16872 / CBS 172.66 / WB 5094)</name>
    <dbReference type="NCBI Taxonomy" id="690307"/>
    <lineage>
        <taxon>Eukaryota</taxon>
        <taxon>Fungi</taxon>
        <taxon>Dikarya</taxon>
        <taxon>Ascomycota</taxon>
        <taxon>Pezizomycotina</taxon>
        <taxon>Eurotiomycetes</taxon>
        <taxon>Eurotiomycetidae</taxon>
        <taxon>Eurotiales</taxon>
        <taxon>Aspergillaceae</taxon>
        <taxon>Aspergillus</taxon>
        <taxon>Aspergillus subgen. Circumdati</taxon>
    </lineage>
</organism>
<evidence type="ECO:0000313" key="5">
    <source>
        <dbReference type="EMBL" id="OJK00886.1"/>
    </source>
</evidence>
<dbReference type="PANTHER" id="PTHR47933:SF11">
    <property type="entry name" value="PENTATRICOPEPTIDE REPEAT-CONTAINING PROTEIN 2"/>
    <property type="match status" value="1"/>
</dbReference>